<dbReference type="Proteomes" id="UP000238157">
    <property type="component" value="Unassembled WGS sequence"/>
</dbReference>
<dbReference type="AlphaFoldDB" id="A0A2T0WF76"/>
<sequence>MPLELNDDTFNSKSFQAMIGEKNEIGIMEMP</sequence>
<proteinExistence type="predicted"/>
<comment type="caution">
    <text evidence="1">The sequence shown here is derived from an EMBL/GenBank/DDBJ whole genome shotgun (WGS) entry which is preliminary data.</text>
</comment>
<gene>
    <name evidence="1" type="ORF">CLW00_11364</name>
</gene>
<keyword evidence="2" id="KW-1185">Reference proteome</keyword>
<reference evidence="1 2" key="1">
    <citation type="submission" date="2018-03" db="EMBL/GenBank/DDBJ databases">
        <title>Genomic Encyclopedia of Archaeal and Bacterial Type Strains, Phase II (KMG-II): from individual species to whole genera.</title>
        <authorList>
            <person name="Goeker M."/>
        </authorList>
    </citation>
    <scope>NUCLEOTIDE SEQUENCE [LARGE SCALE GENOMIC DNA]</scope>
    <source>
        <strain evidence="1 2">DSM 27929</strain>
    </source>
</reference>
<dbReference type="EMBL" id="PVTR01000013">
    <property type="protein sequence ID" value="PRY85316.1"/>
    <property type="molecule type" value="Genomic_DNA"/>
</dbReference>
<evidence type="ECO:0000313" key="2">
    <source>
        <dbReference type="Proteomes" id="UP000238157"/>
    </source>
</evidence>
<name>A0A2T0WF76_9BACT</name>
<accession>A0A2T0WF76</accession>
<protein>
    <submittedName>
        <fullName evidence="1">Uncharacterized protein</fullName>
    </submittedName>
</protein>
<evidence type="ECO:0000313" key="1">
    <source>
        <dbReference type="EMBL" id="PRY85316.1"/>
    </source>
</evidence>
<organism evidence="1 2">
    <name type="scientific">Mongoliibacter ruber</name>
    <dbReference type="NCBI Taxonomy" id="1750599"/>
    <lineage>
        <taxon>Bacteria</taxon>
        <taxon>Pseudomonadati</taxon>
        <taxon>Bacteroidota</taxon>
        <taxon>Cytophagia</taxon>
        <taxon>Cytophagales</taxon>
        <taxon>Cyclobacteriaceae</taxon>
        <taxon>Mongoliibacter</taxon>
    </lineage>
</organism>